<evidence type="ECO:0000313" key="8">
    <source>
        <dbReference type="Proteomes" id="UP000037179"/>
    </source>
</evidence>
<keyword evidence="2" id="KW-1003">Cell membrane</keyword>
<feature type="transmembrane region" description="Helical" evidence="6">
    <location>
        <begin position="96"/>
        <end position="114"/>
    </location>
</feature>
<dbReference type="RefSeq" id="WP_033085514.1">
    <property type="nucleotide sequence ID" value="NZ_AP017900.1"/>
</dbReference>
<dbReference type="PANTHER" id="PTHR34857">
    <property type="entry name" value="SLL0384 PROTEIN"/>
    <property type="match status" value="1"/>
</dbReference>
<evidence type="ECO:0000256" key="2">
    <source>
        <dbReference type="ARBA" id="ARBA00022475"/>
    </source>
</evidence>
<dbReference type="Proteomes" id="UP000037179">
    <property type="component" value="Unassembled WGS sequence"/>
</dbReference>
<reference evidence="8" key="1">
    <citation type="submission" date="2015-07" db="EMBL/GenBank/DDBJ databases">
        <title>Nocardia seriolae U-1 whole genome shotgun sequence.</title>
        <authorList>
            <person name="Imajoh M."/>
            <person name="Fukumoto Y."/>
            <person name="Sukeda M."/>
            <person name="Yamane J."/>
            <person name="Yamasaki K."/>
            <person name="Shimizu M."/>
            <person name="Ohnishi K."/>
            <person name="Oshima S."/>
        </authorList>
    </citation>
    <scope>NUCLEOTIDE SEQUENCE [LARGE SCALE GENOMIC DNA]</scope>
    <source>
        <strain evidence="8">U-1</strain>
    </source>
</reference>
<name>A0A0B8N6B7_9NOCA</name>
<feature type="transmembrane region" description="Helical" evidence="6">
    <location>
        <begin position="69"/>
        <end position="89"/>
    </location>
</feature>
<keyword evidence="3 6" id="KW-0812">Transmembrane</keyword>
<evidence type="ECO:0000256" key="6">
    <source>
        <dbReference type="SAM" id="Phobius"/>
    </source>
</evidence>
<gene>
    <name evidence="7" type="ORF">NSK11_contig00005-0055</name>
</gene>
<protein>
    <submittedName>
        <fullName evidence="7">ABC transporter</fullName>
    </submittedName>
</protein>
<dbReference type="InterPro" id="IPR003339">
    <property type="entry name" value="ABC/ECF_trnsptr_transmembrane"/>
</dbReference>
<accession>A0A0B8N6B7</accession>
<dbReference type="Pfam" id="PF02361">
    <property type="entry name" value="CbiQ"/>
    <property type="match status" value="1"/>
</dbReference>
<dbReference type="PANTHER" id="PTHR34857:SF2">
    <property type="entry name" value="SLL0384 PROTEIN"/>
    <property type="match status" value="1"/>
</dbReference>
<sequence length="254" mass="27248">MSSVVLREVPVDSPVHRLWAGTKMIGVFVFSLLLMFIPSWALLGVAAVFLVAVFVLARLPLGTLPRFPWWIWIGIAIGAAINVPVGGAAMVRYAQVIVFGFLLLGATFLVAWTTPMGEIAPALAKLGAPLKRIGWARRGVRHRVPVDEWAVVVALTLRGLPLLLEEMRVLRAARRLRPKDSLLHRASENPLVDILTASMAVSSRRAGELGEAITTRGGTGELTARPGAPGRGDVAALLVMALMCAIGIGVELLF</sequence>
<evidence type="ECO:0000256" key="5">
    <source>
        <dbReference type="ARBA" id="ARBA00023136"/>
    </source>
</evidence>
<evidence type="ECO:0000256" key="4">
    <source>
        <dbReference type="ARBA" id="ARBA00022989"/>
    </source>
</evidence>
<evidence type="ECO:0000256" key="1">
    <source>
        <dbReference type="ARBA" id="ARBA00004141"/>
    </source>
</evidence>
<reference evidence="7 8" key="2">
    <citation type="journal article" date="2016" name="Genome Announc.">
        <title>Draft Genome Sequence of Erythromycin- and Oxytetracycline-Sensitive Nocardia seriolae Strain U-1 (NBRC 110359).</title>
        <authorList>
            <person name="Imajoh M."/>
            <person name="Sukeda M."/>
            <person name="Shimizu M."/>
            <person name="Yamane J."/>
            <person name="Ohnishi K."/>
            <person name="Oshima S."/>
        </authorList>
    </citation>
    <scope>NUCLEOTIDE SEQUENCE [LARGE SCALE GENOMIC DNA]</scope>
    <source>
        <strain evidence="7 8">U-1</strain>
    </source>
</reference>
<organism evidence="7 8">
    <name type="scientific">Nocardia seriolae</name>
    <dbReference type="NCBI Taxonomy" id="37332"/>
    <lineage>
        <taxon>Bacteria</taxon>
        <taxon>Bacillati</taxon>
        <taxon>Actinomycetota</taxon>
        <taxon>Actinomycetes</taxon>
        <taxon>Mycobacteriales</taxon>
        <taxon>Nocardiaceae</taxon>
        <taxon>Nocardia</taxon>
    </lineage>
</organism>
<dbReference type="EMBL" id="BBYQ01000005">
    <property type="protein sequence ID" value="GAP26327.1"/>
    <property type="molecule type" value="Genomic_DNA"/>
</dbReference>
<keyword evidence="4 6" id="KW-1133">Transmembrane helix</keyword>
<comment type="caution">
    <text evidence="7">The sequence shown here is derived from an EMBL/GenBank/DDBJ whole genome shotgun (WGS) entry which is preliminary data.</text>
</comment>
<evidence type="ECO:0000313" key="7">
    <source>
        <dbReference type="EMBL" id="GAP26327.1"/>
    </source>
</evidence>
<dbReference type="GeneID" id="93372326"/>
<comment type="subcellular location">
    <subcellularLocation>
        <location evidence="1">Membrane</location>
        <topology evidence="1">Multi-pass membrane protein</topology>
    </subcellularLocation>
</comment>
<evidence type="ECO:0000256" key="3">
    <source>
        <dbReference type="ARBA" id="ARBA00022692"/>
    </source>
</evidence>
<proteinExistence type="predicted"/>
<feature type="transmembrane region" description="Helical" evidence="6">
    <location>
        <begin position="234"/>
        <end position="253"/>
    </location>
</feature>
<feature type="transmembrane region" description="Helical" evidence="6">
    <location>
        <begin position="27"/>
        <end position="57"/>
    </location>
</feature>
<dbReference type="CDD" id="cd16914">
    <property type="entry name" value="EcfT"/>
    <property type="match status" value="1"/>
</dbReference>
<keyword evidence="5 6" id="KW-0472">Membrane</keyword>
<keyword evidence="8" id="KW-1185">Reference proteome</keyword>
<dbReference type="InterPro" id="IPR051611">
    <property type="entry name" value="ECF_transporter_component"/>
</dbReference>
<dbReference type="GO" id="GO:0005886">
    <property type="term" value="C:plasma membrane"/>
    <property type="evidence" value="ECO:0007669"/>
    <property type="project" value="UniProtKB-ARBA"/>
</dbReference>
<dbReference type="AlphaFoldDB" id="A0A0B8N6B7"/>